<dbReference type="EMBL" id="FP929059">
    <property type="protein sequence ID" value="CBL35288.1"/>
    <property type="molecule type" value="Genomic_DNA"/>
</dbReference>
<evidence type="ECO:0000313" key="2">
    <source>
        <dbReference type="Proteomes" id="UP000007050"/>
    </source>
</evidence>
<proteinExistence type="predicted"/>
<gene>
    <name evidence="1" type="ORF">ES1_24830</name>
</gene>
<dbReference type="Proteomes" id="UP000007050">
    <property type="component" value="Chromosome"/>
</dbReference>
<reference evidence="1 2" key="1">
    <citation type="submission" date="2010-03" db="EMBL/GenBank/DDBJ databases">
        <title>The genome sequence of Eubacterium siraeum V10Sc8a.</title>
        <authorList>
            <consortium name="metaHIT consortium -- http://www.metahit.eu/"/>
            <person name="Pajon A."/>
            <person name="Turner K."/>
            <person name="Parkhill J."/>
            <person name="Duncan S."/>
            <person name="Flint H."/>
        </authorList>
    </citation>
    <scope>NUCLEOTIDE SEQUENCE [LARGE SCALE GENOMIC DNA]</scope>
    <source>
        <strain evidence="1 2">V10Sc8a</strain>
    </source>
</reference>
<dbReference type="KEGG" id="esr:ES1_24830"/>
<accession>D4MNF5</accession>
<organism evidence="1 2">
    <name type="scientific">[Eubacterium] siraeum V10Sc8a</name>
    <dbReference type="NCBI Taxonomy" id="717961"/>
    <lineage>
        <taxon>Bacteria</taxon>
        <taxon>Bacillati</taxon>
        <taxon>Bacillota</taxon>
        <taxon>Clostridia</taxon>
        <taxon>Eubacteriales</taxon>
        <taxon>Oscillospiraceae</taxon>
        <taxon>Oscillospiraceae incertae sedis</taxon>
    </lineage>
</organism>
<name>D4MNF5_9FIRM</name>
<dbReference type="AlphaFoldDB" id="D4MNF5"/>
<evidence type="ECO:0000313" key="1">
    <source>
        <dbReference type="EMBL" id="CBL35288.1"/>
    </source>
</evidence>
<dbReference type="HOGENOM" id="CLU_3433022_0_0_9"/>
<sequence>MVMNYDEDSGNGRSDN</sequence>
<reference evidence="1 2" key="2">
    <citation type="submission" date="2010-03" db="EMBL/GenBank/DDBJ databases">
        <authorList>
            <person name="Pajon A."/>
        </authorList>
    </citation>
    <scope>NUCLEOTIDE SEQUENCE [LARGE SCALE GENOMIC DNA]</scope>
    <source>
        <strain evidence="1 2">V10Sc8a</strain>
    </source>
</reference>
<protein>
    <submittedName>
        <fullName evidence="1">Uncharacterized protein</fullName>
    </submittedName>
</protein>